<protein>
    <submittedName>
        <fullName evidence="2">Uncharacterized protein</fullName>
    </submittedName>
</protein>
<feature type="region of interest" description="Disordered" evidence="1">
    <location>
        <begin position="173"/>
        <end position="196"/>
    </location>
</feature>
<evidence type="ECO:0000313" key="2">
    <source>
        <dbReference type="EMBL" id="KAF7552119.1"/>
    </source>
</evidence>
<evidence type="ECO:0000313" key="3">
    <source>
        <dbReference type="Proteomes" id="UP000722485"/>
    </source>
</evidence>
<name>A0A9P5LIT8_9HYPO</name>
<sequence>MGQTESAFARITPTLSPEIKKLGFPQRFVASFKPSWVNSPALLLSEPGSDPSFIISMTNGRFDEMVLHSGPTKDDAPLANAKPERYRRNYTITLPSSNSSARQELLHFKPGFFRDKIWFEMEVGGEKGCRKERFEWKKSYGSEIRSVGGWSGWKLVRVKNEERNKVVENDPEKVMNQDPEKIMEDTPNEQDGSKSGRDDIVAVWADATMSFLKVGEFQFQGAGATGEFGQVWALMAVLSCMCVWQKYEYEMYMQSMNSNDPYPPPTSVTISWQTFLEYVQSCKNCTGASEDFLIR</sequence>
<feature type="compositionally biased region" description="Basic and acidic residues" evidence="1">
    <location>
        <begin position="173"/>
        <end position="184"/>
    </location>
</feature>
<comment type="caution">
    <text evidence="2">The sequence shown here is derived from an EMBL/GenBank/DDBJ whole genome shotgun (WGS) entry which is preliminary data.</text>
</comment>
<dbReference type="Proteomes" id="UP000722485">
    <property type="component" value="Unassembled WGS sequence"/>
</dbReference>
<reference evidence="2" key="1">
    <citation type="submission" date="2020-03" db="EMBL/GenBank/DDBJ databases">
        <title>Draft Genome Sequence of Cylindrodendrum hubeiense.</title>
        <authorList>
            <person name="Buettner E."/>
            <person name="Kellner H."/>
        </authorList>
    </citation>
    <scope>NUCLEOTIDE SEQUENCE</scope>
    <source>
        <strain evidence="2">IHI 201604</strain>
    </source>
</reference>
<accession>A0A9P5LIT8</accession>
<keyword evidence="3" id="KW-1185">Reference proteome</keyword>
<dbReference type="AlphaFoldDB" id="A0A9P5LIT8"/>
<evidence type="ECO:0000256" key="1">
    <source>
        <dbReference type="SAM" id="MobiDB-lite"/>
    </source>
</evidence>
<organism evidence="2 3">
    <name type="scientific">Cylindrodendrum hubeiense</name>
    <dbReference type="NCBI Taxonomy" id="595255"/>
    <lineage>
        <taxon>Eukaryota</taxon>
        <taxon>Fungi</taxon>
        <taxon>Dikarya</taxon>
        <taxon>Ascomycota</taxon>
        <taxon>Pezizomycotina</taxon>
        <taxon>Sordariomycetes</taxon>
        <taxon>Hypocreomycetidae</taxon>
        <taxon>Hypocreales</taxon>
        <taxon>Nectriaceae</taxon>
        <taxon>Cylindrodendrum</taxon>
    </lineage>
</organism>
<gene>
    <name evidence="2" type="ORF">G7Z17_g4554</name>
</gene>
<proteinExistence type="predicted"/>
<dbReference type="OrthoDB" id="5094451at2759"/>
<dbReference type="EMBL" id="JAANBB010000066">
    <property type="protein sequence ID" value="KAF7552119.1"/>
    <property type="molecule type" value="Genomic_DNA"/>
</dbReference>